<dbReference type="EMBL" id="HACG01033520">
    <property type="protein sequence ID" value="CEK80385.1"/>
    <property type="molecule type" value="Transcribed_RNA"/>
</dbReference>
<keyword evidence="1" id="KW-1133">Transmembrane helix</keyword>
<evidence type="ECO:0000256" key="1">
    <source>
        <dbReference type="SAM" id="Phobius"/>
    </source>
</evidence>
<gene>
    <name evidence="3" type="primary">ORF120630</name>
    <name evidence="2" type="synonym">ORF120628</name>
</gene>
<evidence type="ECO:0000313" key="2">
    <source>
        <dbReference type="EMBL" id="CEK80385.1"/>
    </source>
</evidence>
<dbReference type="AlphaFoldDB" id="A0A0B7AK42"/>
<name>A0A0B7AK42_9EUPU</name>
<keyword evidence="1" id="KW-0472">Membrane</keyword>
<proteinExistence type="predicted"/>
<accession>A0A0B7AK42</accession>
<feature type="transmembrane region" description="Helical" evidence="1">
    <location>
        <begin position="21"/>
        <end position="44"/>
    </location>
</feature>
<keyword evidence="1" id="KW-0812">Transmembrane</keyword>
<protein>
    <submittedName>
        <fullName evidence="3">Uncharacterized protein</fullName>
    </submittedName>
</protein>
<sequence length="90" mass="10910">MIQLKEIKSKEYMKGTRAFRAQLYVYIGMIGFTAICSVPAYFYYMKYKAPTTQKKREDEEEDRRQRLEQLYHIQEDIAKKMELKKKESII</sequence>
<reference evidence="3" key="1">
    <citation type="submission" date="2014-12" db="EMBL/GenBank/DDBJ databases">
        <title>Insight into the proteome of Arion vulgaris.</title>
        <authorList>
            <person name="Aradska J."/>
            <person name="Bulat T."/>
            <person name="Smidak R."/>
            <person name="Sarate P."/>
            <person name="Gangsoo J."/>
            <person name="Sialana F."/>
            <person name="Bilban M."/>
            <person name="Lubec G."/>
        </authorList>
    </citation>
    <scope>NUCLEOTIDE SEQUENCE</scope>
    <source>
        <tissue evidence="3">Skin</tissue>
    </source>
</reference>
<evidence type="ECO:0000313" key="3">
    <source>
        <dbReference type="EMBL" id="CEK80386.1"/>
    </source>
</evidence>
<organism evidence="3">
    <name type="scientific">Arion vulgaris</name>
    <dbReference type="NCBI Taxonomy" id="1028688"/>
    <lineage>
        <taxon>Eukaryota</taxon>
        <taxon>Metazoa</taxon>
        <taxon>Spiralia</taxon>
        <taxon>Lophotrochozoa</taxon>
        <taxon>Mollusca</taxon>
        <taxon>Gastropoda</taxon>
        <taxon>Heterobranchia</taxon>
        <taxon>Euthyneura</taxon>
        <taxon>Panpulmonata</taxon>
        <taxon>Eupulmonata</taxon>
        <taxon>Stylommatophora</taxon>
        <taxon>Helicina</taxon>
        <taxon>Arionoidea</taxon>
        <taxon>Arionidae</taxon>
        <taxon>Arion</taxon>
    </lineage>
</organism>
<dbReference type="EMBL" id="HACG01033521">
    <property type="protein sequence ID" value="CEK80386.1"/>
    <property type="molecule type" value="Transcribed_RNA"/>
</dbReference>